<gene>
    <name evidence="4" type="ORF">LA521A_36790</name>
</gene>
<sequence length="218" mass="23482">MKKRFVLAAMLAAAPFAASAADNGLSYTYVEGGYTQAKINENFEDFGDVDASGGYLKGSFEISPSFYLFGSYAKASDDETIEPITDVKIRLEDDLTQAEGGVGYHMAWGENVDFIAEAAYVSVEREVDIRAWVEGDLVEEESGTIDQKGGRAALGVRGGNEHAEGWIKLGYLGGSDFDGNFIGTLGGQYKFNATWGLVGEVEVIDDVTRYTAGVRASF</sequence>
<name>A0ABM8DIJ9_9GAMM</name>
<dbReference type="RefSeq" id="WP_281780324.1">
    <property type="nucleotide sequence ID" value="NZ_AP027041.1"/>
</dbReference>
<feature type="signal peptide" evidence="2">
    <location>
        <begin position="1"/>
        <end position="20"/>
    </location>
</feature>
<feature type="chain" id="PRO_5045628156" evidence="2">
    <location>
        <begin position="21"/>
        <end position="218"/>
    </location>
</feature>
<evidence type="ECO:0000256" key="1">
    <source>
        <dbReference type="ARBA" id="ARBA00022729"/>
    </source>
</evidence>
<dbReference type="InterPro" id="IPR027385">
    <property type="entry name" value="Beta-barrel_OMP"/>
</dbReference>
<evidence type="ECO:0000313" key="4">
    <source>
        <dbReference type="EMBL" id="BDU18478.1"/>
    </source>
</evidence>
<evidence type="ECO:0000259" key="3">
    <source>
        <dbReference type="Pfam" id="PF13505"/>
    </source>
</evidence>
<reference evidence="4 5" key="1">
    <citation type="journal article" date="2023" name="Int. J. Syst. Evol. Microbiol.">
        <title>Physiological and genomic analyses of cobalamin (vitamin B12)-auxotrophy of Lysobacter auxotrophicus sp. nov., a methionine-auxotrophic chitinolytic bacterium isolated from chitin-treated soil.</title>
        <authorList>
            <person name="Saito A."/>
            <person name="Dohra H."/>
            <person name="Hamada M."/>
            <person name="Moriuchi R."/>
            <person name="Kotsuchibashi Y."/>
            <person name="Mori K."/>
        </authorList>
    </citation>
    <scope>NUCLEOTIDE SEQUENCE [LARGE SCALE GENOMIC DNA]</scope>
    <source>
        <strain evidence="4 5">5-21a</strain>
    </source>
</reference>
<dbReference type="EMBL" id="AP027041">
    <property type="protein sequence ID" value="BDU18478.1"/>
    <property type="molecule type" value="Genomic_DNA"/>
</dbReference>
<dbReference type="Pfam" id="PF13505">
    <property type="entry name" value="OMP_b-brl"/>
    <property type="match status" value="1"/>
</dbReference>
<proteinExistence type="predicted"/>
<dbReference type="SUPFAM" id="SSF56935">
    <property type="entry name" value="Porins"/>
    <property type="match status" value="1"/>
</dbReference>
<evidence type="ECO:0000313" key="5">
    <source>
        <dbReference type="Proteomes" id="UP001317822"/>
    </source>
</evidence>
<accession>A0ABM8DIJ9</accession>
<feature type="domain" description="Outer membrane protein beta-barrel" evidence="3">
    <location>
        <begin position="8"/>
        <end position="205"/>
    </location>
</feature>
<protein>
    <submittedName>
        <fullName evidence="4">Outer membrane beta-barrel protein</fullName>
    </submittedName>
</protein>
<evidence type="ECO:0000256" key="2">
    <source>
        <dbReference type="SAM" id="SignalP"/>
    </source>
</evidence>
<keyword evidence="1 2" id="KW-0732">Signal</keyword>
<keyword evidence="5" id="KW-1185">Reference proteome</keyword>
<dbReference type="Proteomes" id="UP001317822">
    <property type="component" value="Chromosome"/>
</dbReference>
<organism evidence="4 5">
    <name type="scientific">Lysobacter auxotrophicus</name>
    <dbReference type="NCBI Taxonomy" id="2992573"/>
    <lineage>
        <taxon>Bacteria</taxon>
        <taxon>Pseudomonadati</taxon>
        <taxon>Pseudomonadota</taxon>
        <taxon>Gammaproteobacteria</taxon>
        <taxon>Lysobacterales</taxon>
        <taxon>Lysobacteraceae</taxon>
        <taxon>Lysobacter</taxon>
    </lineage>
</organism>